<evidence type="ECO:0000256" key="1">
    <source>
        <dbReference type="SAM" id="MobiDB-lite"/>
    </source>
</evidence>
<dbReference type="OrthoDB" id="3063568at2759"/>
<proteinExistence type="predicted"/>
<dbReference type="EMBL" id="MU154544">
    <property type="protein sequence ID" value="KAF9497329.1"/>
    <property type="molecule type" value="Genomic_DNA"/>
</dbReference>
<protein>
    <submittedName>
        <fullName evidence="2">Uncharacterized protein</fullName>
    </submittedName>
</protein>
<sequence length="131" mass="13838">MSKSSITSSPSTSSLQSTTSSASSTIPLRSSVTRRNYSAAFGALQSTYGMGAGQLASSMPIPKTKPSKPFQLRSLFRHSARPLPTVPDRHSTENMTSRPSRSPKDYEAAFGALSSSQGLGQPSLPSGNWSL</sequence>
<organism evidence="2 3">
    <name type="scientific">Pleurotus eryngii</name>
    <name type="common">Boletus of the steppes</name>
    <dbReference type="NCBI Taxonomy" id="5323"/>
    <lineage>
        <taxon>Eukaryota</taxon>
        <taxon>Fungi</taxon>
        <taxon>Dikarya</taxon>
        <taxon>Basidiomycota</taxon>
        <taxon>Agaricomycotina</taxon>
        <taxon>Agaricomycetes</taxon>
        <taxon>Agaricomycetidae</taxon>
        <taxon>Agaricales</taxon>
        <taxon>Pleurotineae</taxon>
        <taxon>Pleurotaceae</taxon>
        <taxon>Pleurotus</taxon>
    </lineage>
</organism>
<evidence type="ECO:0000313" key="2">
    <source>
        <dbReference type="EMBL" id="KAF9497329.1"/>
    </source>
</evidence>
<feature type="compositionally biased region" description="Low complexity" evidence="1">
    <location>
        <begin position="113"/>
        <end position="131"/>
    </location>
</feature>
<comment type="caution">
    <text evidence="2">The sequence shown here is derived from an EMBL/GenBank/DDBJ whole genome shotgun (WGS) entry which is preliminary data.</text>
</comment>
<feature type="region of interest" description="Disordered" evidence="1">
    <location>
        <begin position="1"/>
        <end position="29"/>
    </location>
</feature>
<evidence type="ECO:0000313" key="3">
    <source>
        <dbReference type="Proteomes" id="UP000807025"/>
    </source>
</evidence>
<dbReference type="AlphaFoldDB" id="A0A9P6A0F5"/>
<accession>A0A9P6A0F5</accession>
<name>A0A9P6A0F5_PLEER</name>
<feature type="region of interest" description="Disordered" evidence="1">
    <location>
        <begin position="77"/>
        <end position="131"/>
    </location>
</feature>
<gene>
    <name evidence="2" type="ORF">BDN71DRAFT_1444795</name>
</gene>
<reference evidence="2" key="1">
    <citation type="submission" date="2020-11" db="EMBL/GenBank/DDBJ databases">
        <authorList>
            <consortium name="DOE Joint Genome Institute"/>
            <person name="Ahrendt S."/>
            <person name="Riley R."/>
            <person name="Andreopoulos W."/>
            <person name="Labutti K."/>
            <person name="Pangilinan J."/>
            <person name="Ruiz-Duenas F.J."/>
            <person name="Barrasa J.M."/>
            <person name="Sanchez-Garcia M."/>
            <person name="Camarero S."/>
            <person name="Miyauchi S."/>
            <person name="Serrano A."/>
            <person name="Linde D."/>
            <person name="Babiker R."/>
            <person name="Drula E."/>
            <person name="Ayuso-Fernandez I."/>
            <person name="Pacheco R."/>
            <person name="Padilla G."/>
            <person name="Ferreira P."/>
            <person name="Barriuso J."/>
            <person name="Kellner H."/>
            <person name="Castanera R."/>
            <person name="Alfaro M."/>
            <person name="Ramirez L."/>
            <person name="Pisabarro A.G."/>
            <person name="Kuo A."/>
            <person name="Tritt A."/>
            <person name="Lipzen A."/>
            <person name="He G."/>
            <person name="Yan M."/>
            <person name="Ng V."/>
            <person name="Cullen D."/>
            <person name="Martin F."/>
            <person name="Rosso M.-N."/>
            <person name="Henrissat B."/>
            <person name="Hibbett D."/>
            <person name="Martinez A.T."/>
            <person name="Grigoriev I.V."/>
        </authorList>
    </citation>
    <scope>NUCLEOTIDE SEQUENCE</scope>
    <source>
        <strain evidence="2">ATCC 90797</strain>
    </source>
</reference>
<keyword evidence="3" id="KW-1185">Reference proteome</keyword>
<feature type="compositionally biased region" description="Low complexity" evidence="1">
    <location>
        <begin position="1"/>
        <end position="25"/>
    </location>
</feature>
<dbReference type="Proteomes" id="UP000807025">
    <property type="component" value="Unassembled WGS sequence"/>
</dbReference>